<dbReference type="InterPro" id="IPR013783">
    <property type="entry name" value="Ig-like_fold"/>
</dbReference>
<evidence type="ECO:0000256" key="1">
    <source>
        <dbReference type="ARBA" id="ARBA00022729"/>
    </source>
</evidence>
<name>A0A674G8T2_TAEGU</name>
<dbReference type="SMART" id="SM00409">
    <property type="entry name" value="IG"/>
    <property type="match status" value="4"/>
</dbReference>
<dbReference type="Ensembl" id="ENSTGUT00000034107.1">
    <property type="protein sequence ID" value="ENSTGUP00000019081.1"/>
    <property type="gene ID" value="ENSTGUG00000020469.1"/>
</dbReference>
<feature type="chain" id="PRO_5025507485" evidence="4">
    <location>
        <begin position="26"/>
        <end position="519"/>
    </location>
</feature>
<dbReference type="GO" id="GO:0004888">
    <property type="term" value="F:transmembrane signaling receptor activity"/>
    <property type="evidence" value="ECO:0007669"/>
    <property type="project" value="TreeGrafter"/>
</dbReference>
<dbReference type="AlphaFoldDB" id="A0A674G8T2"/>
<dbReference type="Pfam" id="PF13895">
    <property type="entry name" value="Ig_2"/>
    <property type="match status" value="3"/>
</dbReference>
<evidence type="ECO:0000256" key="3">
    <source>
        <dbReference type="SAM" id="MobiDB-lite"/>
    </source>
</evidence>
<dbReference type="InterPro" id="IPR007110">
    <property type="entry name" value="Ig-like_dom"/>
</dbReference>
<feature type="signal peptide" evidence="4">
    <location>
        <begin position="1"/>
        <end position="25"/>
    </location>
</feature>
<dbReference type="Gene3D" id="2.60.40.10">
    <property type="entry name" value="Immunoglobulins"/>
    <property type="match status" value="4"/>
</dbReference>
<dbReference type="SMART" id="SM00408">
    <property type="entry name" value="IGc2"/>
    <property type="match status" value="3"/>
</dbReference>
<reference evidence="6" key="3">
    <citation type="submission" date="2025-09" db="UniProtKB">
        <authorList>
            <consortium name="Ensembl"/>
        </authorList>
    </citation>
    <scope>IDENTIFICATION</scope>
</reference>
<reference evidence="6" key="2">
    <citation type="submission" date="2025-08" db="UniProtKB">
        <authorList>
            <consortium name="Ensembl"/>
        </authorList>
    </citation>
    <scope>IDENTIFICATION</scope>
</reference>
<dbReference type="InterPro" id="IPR003599">
    <property type="entry name" value="Ig_sub"/>
</dbReference>
<evidence type="ECO:0000313" key="7">
    <source>
        <dbReference type="Proteomes" id="UP000007754"/>
    </source>
</evidence>
<organism evidence="6 7">
    <name type="scientific">Taeniopygia guttata</name>
    <name type="common">Zebra finch</name>
    <name type="synonym">Poephila guttata</name>
    <dbReference type="NCBI Taxonomy" id="59729"/>
    <lineage>
        <taxon>Eukaryota</taxon>
        <taxon>Metazoa</taxon>
        <taxon>Chordata</taxon>
        <taxon>Craniata</taxon>
        <taxon>Vertebrata</taxon>
        <taxon>Euteleostomi</taxon>
        <taxon>Archelosauria</taxon>
        <taxon>Archosauria</taxon>
        <taxon>Dinosauria</taxon>
        <taxon>Saurischia</taxon>
        <taxon>Theropoda</taxon>
        <taxon>Coelurosauria</taxon>
        <taxon>Aves</taxon>
        <taxon>Neognathae</taxon>
        <taxon>Neoaves</taxon>
        <taxon>Telluraves</taxon>
        <taxon>Australaves</taxon>
        <taxon>Passeriformes</taxon>
        <taxon>Passeroidea</taxon>
        <taxon>Estrildidae</taxon>
        <taxon>Estrildinae</taxon>
        <taxon>Taeniopygia</taxon>
    </lineage>
</organism>
<evidence type="ECO:0000313" key="6">
    <source>
        <dbReference type="Ensembl" id="ENSTGUP00000019081.1"/>
    </source>
</evidence>
<reference evidence="6 7" key="1">
    <citation type="journal article" date="2010" name="Nature">
        <title>The genome of a songbird.</title>
        <authorList>
            <person name="Warren W.C."/>
            <person name="Clayton D.F."/>
            <person name="Ellegren H."/>
            <person name="Arnold A.P."/>
            <person name="Hillier L.W."/>
            <person name="Kunstner A."/>
            <person name="Searle S."/>
            <person name="White S."/>
            <person name="Vilella A.J."/>
            <person name="Fairley S."/>
            <person name="Heger A."/>
            <person name="Kong L."/>
            <person name="Ponting C.P."/>
            <person name="Jarvis E.D."/>
            <person name="Mello C.V."/>
            <person name="Minx P."/>
            <person name="Lovell P."/>
            <person name="Velho T.A."/>
            <person name="Ferris M."/>
            <person name="Balakrishnan C.N."/>
            <person name="Sinha S."/>
            <person name="Blatti C."/>
            <person name="London S.E."/>
            <person name="Li Y."/>
            <person name="Lin Y.C."/>
            <person name="George J."/>
            <person name="Sweedler J."/>
            <person name="Southey B."/>
            <person name="Gunaratne P."/>
            <person name="Watson M."/>
            <person name="Nam K."/>
            <person name="Backstrom N."/>
            <person name="Smeds L."/>
            <person name="Nabholz B."/>
            <person name="Itoh Y."/>
            <person name="Whitney O."/>
            <person name="Pfenning A.R."/>
            <person name="Howard J."/>
            <person name="Volker M."/>
            <person name="Skinner B.M."/>
            <person name="Griffin D.K."/>
            <person name="Ye L."/>
            <person name="McLaren W.M."/>
            <person name="Flicek P."/>
            <person name="Quesada V."/>
            <person name="Velasco G."/>
            <person name="Lopez-Otin C."/>
            <person name="Puente X.S."/>
            <person name="Olender T."/>
            <person name="Lancet D."/>
            <person name="Smit A.F."/>
            <person name="Hubley R."/>
            <person name="Konkel M.K."/>
            <person name="Walker J.A."/>
            <person name="Batzer M.A."/>
            <person name="Gu W."/>
            <person name="Pollock D.D."/>
            <person name="Chen L."/>
            <person name="Cheng Z."/>
            <person name="Eichler E.E."/>
            <person name="Stapley J."/>
            <person name="Slate J."/>
            <person name="Ekblom R."/>
            <person name="Birkhead T."/>
            <person name="Burke T."/>
            <person name="Burt D."/>
            <person name="Scharff C."/>
            <person name="Adam I."/>
            <person name="Richard H."/>
            <person name="Sultan M."/>
            <person name="Soldatov A."/>
            <person name="Lehrach H."/>
            <person name="Edwards S.V."/>
            <person name="Yang S.P."/>
            <person name="Li X."/>
            <person name="Graves T."/>
            <person name="Fulton L."/>
            <person name="Nelson J."/>
            <person name="Chinwalla A."/>
            <person name="Hou S."/>
            <person name="Mardis E.R."/>
            <person name="Wilson R.K."/>
        </authorList>
    </citation>
    <scope>NUCLEOTIDE SEQUENCE [LARGE SCALE GENOMIC DNA]</scope>
</reference>
<feature type="region of interest" description="Disordered" evidence="3">
    <location>
        <begin position="453"/>
        <end position="519"/>
    </location>
</feature>
<dbReference type="CDD" id="cd00096">
    <property type="entry name" value="Ig"/>
    <property type="match status" value="1"/>
</dbReference>
<dbReference type="GO" id="GO:0009897">
    <property type="term" value="C:external side of plasma membrane"/>
    <property type="evidence" value="ECO:0007669"/>
    <property type="project" value="TreeGrafter"/>
</dbReference>
<feature type="domain" description="Ig-like" evidence="5">
    <location>
        <begin position="286"/>
        <end position="370"/>
    </location>
</feature>
<dbReference type="SUPFAM" id="SSF48726">
    <property type="entry name" value="Immunoglobulin"/>
    <property type="match status" value="4"/>
</dbReference>
<dbReference type="InterPro" id="IPR003598">
    <property type="entry name" value="Ig_sub2"/>
</dbReference>
<evidence type="ECO:0000259" key="5">
    <source>
        <dbReference type="PROSITE" id="PS50835"/>
    </source>
</evidence>
<dbReference type="PROSITE" id="PS50835">
    <property type="entry name" value="IG_LIKE"/>
    <property type="match status" value="4"/>
</dbReference>
<proteinExistence type="predicted"/>
<accession>A0A674G8T2</accession>
<dbReference type="GeneTree" id="ENSGT01050000244808"/>
<dbReference type="InterPro" id="IPR050488">
    <property type="entry name" value="Ig_Fc_receptor"/>
</dbReference>
<feature type="domain" description="Ig-like" evidence="5">
    <location>
        <begin position="28"/>
        <end position="99"/>
    </location>
</feature>
<feature type="compositionally biased region" description="Gly residues" evidence="3">
    <location>
        <begin position="413"/>
        <end position="422"/>
    </location>
</feature>
<feature type="region of interest" description="Disordered" evidence="3">
    <location>
        <begin position="356"/>
        <end position="438"/>
    </location>
</feature>
<feature type="domain" description="Ig-like" evidence="5">
    <location>
        <begin position="195"/>
        <end position="278"/>
    </location>
</feature>
<evidence type="ECO:0000256" key="4">
    <source>
        <dbReference type="SAM" id="SignalP"/>
    </source>
</evidence>
<dbReference type="GO" id="GO:0007166">
    <property type="term" value="P:cell surface receptor signaling pathway"/>
    <property type="evidence" value="ECO:0007669"/>
    <property type="project" value="TreeGrafter"/>
</dbReference>
<dbReference type="Proteomes" id="UP000007754">
    <property type="component" value="Chromosome 25"/>
</dbReference>
<evidence type="ECO:0000256" key="2">
    <source>
        <dbReference type="ARBA" id="ARBA00023157"/>
    </source>
</evidence>
<dbReference type="PANTHER" id="PTHR11481">
    <property type="entry name" value="IMMUNOGLOBULIN FC RECEPTOR"/>
    <property type="match status" value="1"/>
</dbReference>
<dbReference type="InterPro" id="IPR036179">
    <property type="entry name" value="Ig-like_dom_sf"/>
</dbReference>
<keyword evidence="7" id="KW-1185">Reference proteome</keyword>
<feature type="domain" description="Ig-like" evidence="5">
    <location>
        <begin position="114"/>
        <end position="185"/>
    </location>
</feature>
<keyword evidence="2" id="KW-1015">Disulfide bond</keyword>
<dbReference type="Pfam" id="PF13927">
    <property type="entry name" value="Ig_3"/>
    <property type="match status" value="1"/>
</dbReference>
<gene>
    <name evidence="6" type="primary">LOC115498406</name>
</gene>
<keyword evidence="1 4" id="KW-0732">Signal</keyword>
<dbReference type="PANTHER" id="PTHR11481:SF64">
    <property type="entry name" value="FC RECEPTOR-LIKE PROTEIN 4"/>
    <property type="match status" value="1"/>
</dbReference>
<protein>
    <submittedName>
        <fullName evidence="6">Fc receptor-like protein 4</fullName>
    </submittedName>
</protein>
<sequence length="519" mass="54565">MAGDTGMAGRVALLLWAQTLGLAGARTPQLLVEPPWVPAVRWDRVTLTCQGLGTAGATTWYKDGQRWGQRGRDRITVTKSGTYTCDKPGTELSSPVTVSDAGLVLQVPARALLEGDTVTLRCRGWKDNTVTSVSFYHEEEKLRWHHDGTELSLSPLRLQHSGRYSCEGWVEHWASKKLQESQAVTVTVQELFSVPVLEGPPEPTEGSPLNLRCLSTRSPLRPRAPLLHVFYRDGQMVGGSWGSPQLLVPTVGVSHSGNYSCEVRSEGGVVRKSSARLRVTVRRVPPSGVSLSAQPPGAQVALGDRLVLSCAVAEGTGPLSFSWHREGSGAPLGTGPRLELRHVGDNDSGQYRCRVSDGDSVAESDPLNVTVLGGGPGSPPGAWGRRGGTFGHLPVRGHQPAGTGRAPRVPGAQHGGGTGGDTAGTRGHSGRGGRWDPFVPGPARGCHCGLAAVAPRGRQGTPGKGPPKSHSPPRGGGGAVHPNCDHREDRGVPSCHHTPGPPGDLCRAAGTPRATSGTR</sequence>